<dbReference type="SMART" id="SM00320">
    <property type="entry name" value="WD40"/>
    <property type="match status" value="6"/>
</dbReference>
<name>A0A1S3J5K4_LINAN</name>
<evidence type="ECO:0000256" key="3">
    <source>
        <dbReference type="PROSITE-ProRule" id="PRU00221"/>
    </source>
</evidence>
<proteinExistence type="predicted"/>
<dbReference type="PANTHER" id="PTHR22805:SF2">
    <property type="entry name" value="WD REPEAT-CONTAINING PROTEIN 41"/>
    <property type="match status" value="1"/>
</dbReference>
<dbReference type="InParanoid" id="A0A1S3J5K4"/>
<dbReference type="RefSeq" id="XP_013405114.1">
    <property type="nucleotide sequence ID" value="XM_013549660.2"/>
</dbReference>
<dbReference type="PROSITE" id="PS00678">
    <property type="entry name" value="WD_REPEATS_1"/>
    <property type="match status" value="1"/>
</dbReference>
<dbReference type="InterPro" id="IPR040102">
    <property type="entry name" value="WDR41"/>
</dbReference>
<dbReference type="PROSITE" id="PS50082">
    <property type="entry name" value="WD_REPEATS_2"/>
    <property type="match status" value="3"/>
</dbReference>
<protein>
    <submittedName>
        <fullName evidence="5">WD repeat-containing protein 41 isoform X1</fullName>
    </submittedName>
</protein>
<gene>
    <name evidence="5" type="primary">LOC106169977</name>
</gene>
<evidence type="ECO:0000313" key="4">
    <source>
        <dbReference type="Proteomes" id="UP000085678"/>
    </source>
</evidence>
<dbReference type="GO" id="GO:0010506">
    <property type="term" value="P:regulation of autophagy"/>
    <property type="evidence" value="ECO:0007669"/>
    <property type="project" value="InterPro"/>
</dbReference>
<keyword evidence="4" id="KW-1185">Reference proteome</keyword>
<evidence type="ECO:0000256" key="1">
    <source>
        <dbReference type="ARBA" id="ARBA00022574"/>
    </source>
</evidence>
<dbReference type="SUPFAM" id="SSF50978">
    <property type="entry name" value="WD40 repeat-like"/>
    <property type="match status" value="1"/>
</dbReference>
<keyword evidence="2" id="KW-0677">Repeat</keyword>
<dbReference type="GO" id="GO:0005765">
    <property type="term" value="C:lysosomal membrane"/>
    <property type="evidence" value="ECO:0007669"/>
    <property type="project" value="TreeGrafter"/>
</dbReference>
<dbReference type="Gene3D" id="2.130.10.10">
    <property type="entry name" value="YVTN repeat-like/Quinoprotein amine dehydrogenase"/>
    <property type="match status" value="2"/>
</dbReference>
<dbReference type="InterPro" id="IPR015943">
    <property type="entry name" value="WD40/YVTN_repeat-like_dom_sf"/>
</dbReference>
<evidence type="ECO:0000256" key="2">
    <source>
        <dbReference type="ARBA" id="ARBA00022737"/>
    </source>
</evidence>
<dbReference type="GeneID" id="106169977"/>
<organism evidence="4 5">
    <name type="scientific">Lingula anatina</name>
    <name type="common">Brachiopod</name>
    <name type="synonym">Lingula unguis</name>
    <dbReference type="NCBI Taxonomy" id="7574"/>
    <lineage>
        <taxon>Eukaryota</taxon>
        <taxon>Metazoa</taxon>
        <taxon>Spiralia</taxon>
        <taxon>Lophotrochozoa</taxon>
        <taxon>Brachiopoda</taxon>
        <taxon>Linguliformea</taxon>
        <taxon>Lingulata</taxon>
        <taxon>Lingulida</taxon>
        <taxon>Linguloidea</taxon>
        <taxon>Lingulidae</taxon>
        <taxon>Lingula</taxon>
    </lineage>
</organism>
<feature type="repeat" description="WD" evidence="3">
    <location>
        <begin position="345"/>
        <end position="376"/>
    </location>
</feature>
<sequence>MVAFLPTCKATARVVIFVDIICQSLVSQESFTRCAVFQIEAVRTSGLRGLQKNVDMVEDAQPCNLYREVLILQHHTDIVRALVKVDDHRCISAGDDCTAALWDIEDGRKLNVFSGHKLPINCILLLKPEPGSYDDILLITGASDKHIKVWNIETGQCLEDITEHNSSVKCLASLPAFDIFISGGEKLCAWSRKGKQLHQVENPGKADIQFLLPIKENRFVAACEESLYVYTVEYCGDSCEIKFFKHLFRQHREAIGSLINVPDGSFASGSLDGLIVLWSSHTLSAIRQFNQIKEEKEFRGIDNHYPFSIQHMISPEKGCIFAAVGNSIYVFDITKDQGRIIAKKQDAHMSKIKHMDFLYHGLYLATCSEDGAIKLWGRAPAEKNDKDYFMNPLETFTGLSSDKIRKLKKSETVEPCLLGECLGHSGAVQLFVDFGEEGFVSCGGDGLLILWKDGVLQNLKRSQFIGEMTGATQSSYTCSTLTGLSRPIFTGDDDQATLRTEESPSD</sequence>
<dbReference type="Pfam" id="PF25178">
    <property type="entry name" value="Beta-prop_WDR41"/>
    <property type="match status" value="1"/>
</dbReference>
<dbReference type="PANTHER" id="PTHR22805">
    <property type="entry name" value="WDR41-RELATED"/>
    <property type="match status" value="1"/>
</dbReference>
<reference evidence="5" key="1">
    <citation type="submission" date="2025-08" db="UniProtKB">
        <authorList>
            <consortium name="RefSeq"/>
        </authorList>
    </citation>
    <scope>IDENTIFICATION</scope>
    <source>
        <tissue evidence="5">Gonads</tissue>
    </source>
</reference>
<dbReference type="InterPro" id="IPR019775">
    <property type="entry name" value="WD40_repeat_CS"/>
</dbReference>
<dbReference type="OrthoDB" id="273067at2759"/>
<evidence type="ECO:0000313" key="5">
    <source>
        <dbReference type="RefSeq" id="XP_013405114.1"/>
    </source>
</evidence>
<feature type="repeat" description="WD" evidence="3">
    <location>
        <begin position="248"/>
        <end position="288"/>
    </location>
</feature>
<dbReference type="InterPro" id="IPR036322">
    <property type="entry name" value="WD40_repeat_dom_sf"/>
</dbReference>
<dbReference type="Proteomes" id="UP000085678">
    <property type="component" value="Unplaced"/>
</dbReference>
<dbReference type="KEGG" id="lak:106169977"/>
<dbReference type="InterPro" id="IPR001680">
    <property type="entry name" value="WD40_rpt"/>
</dbReference>
<accession>A0A1S3J5K4</accession>
<keyword evidence="1 3" id="KW-0853">WD repeat</keyword>
<dbReference type="AlphaFoldDB" id="A0A1S3J5K4"/>
<feature type="repeat" description="WD" evidence="3">
    <location>
        <begin position="137"/>
        <end position="160"/>
    </location>
</feature>
<dbReference type="STRING" id="7574.A0A1S3J5K4"/>